<evidence type="ECO:0000313" key="2">
    <source>
        <dbReference type="Proteomes" id="UP001283361"/>
    </source>
</evidence>
<name>A0AAE1E8V0_9GAST</name>
<dbReference type="AlphaFoldDB" id="A0AAE1E8V0"/>
<protein>
    <submittedName>
        <fullName evidence="1">Uncharacterized protein</fullName>
    </submittedName>
</protein>
<proteinExistence type="predicted"/>
<comment type="caution">
    <text evidence="1">The sequence shown here is derived from an EMBL/GenBank/DDBJ whole genome shotgun (WGS) entry which is preliminary data.</text>
</comment>
<dbReference type="Proteomes" id="UP001283361">
    <property type="component" value="Unassembled WGS sequence"/>
</dbReference>
<sequence length="99" mass="10748">MPMTLNKRTSTPDRQCQVLTLLASRTLAFPAAVPGSRSQHLAITTSHTMCLELAMLVPAWATESSCLMPCTSTDLVNDGNFDKHGEEDGLWLVNIVSTT</sequence>
<organism evidence="1 2">
    <name type="scientific">Elysia crispata</name>
    <name type="common">lettuce slug</name>
    <dbReference type="NCBI Taxonomy" id="231223"/>
    <lineage>
        <taxon>Eukaryota</taxon>
        <taxon>Metazoa</taxon>
        <taxon>Spiralia</taxon>
        <taxon>Lophotrochozoa</taxon>
        <taxon>Mollusca</taxon>
        <taxon>Gastropoda</taxon>
        <taxon>Heterobranchia</taxon>
        <taxon>Euthyneura</taxon>
        <taxon>Panpulmonata</taxon>
        <taxon>Sacoglossa</taxon>
        <taxon>Placobranchoidea</taxon>
        <taxon>Plakobranchidae</taxon>
        <taxon>Elysia</taxon>
    </lineage>
</organism>
<accession>A0AAE1E8V0</accession>
<reference evidence="1" key="1">
    <citation type="journal article" date="2023" name="G3 (Bethesda)">
        <title>A reference genome for the long-term kleptoplast-retaining sea slug Elysia crispata morphotype clarki.</title>
        <authorList>
            <person name="Eastman K.E."/>
            <person name="Pendleton A.L."/>
            <person name="Shaikh M.A."/>
            <person name="Suttiyut T."/>
            <person name="Ogas R."/>
            <person name="Tomko P."/>
            <person name="Gavelis G."/>
            <person name="Widhalm J.R."/>
            <person name="Wisecaver J.H."/>
        </authorList>
    </citation>
    <scope>NUCLEOTIDE SEQUENCE</scope>
    <source>
        <strain evidence="1">ECLA1</strain>
    </source>
</reference>
<gene>
    <name evidence="1" type="ORF">RRG08_009534</name>
</gene>
<evidence type="ECO:0000313" key="1">
    <source>
        <dbReference type="EMBL" id="KAK3798212.1"/>
    </source>
</evidence>
<keyword evidence="2" id="KW-1185">Reference proteome</keyword>
<dbReference type="EMBL" id="JAWDGP010000708">
    <property type="protein sequence ID" value="KAK3798212.1"/>
    <property type="molecule type" value="Genomic_DNA"/>
</dbReference>